<evidence type="ECO:0000259" key="3">
    <source>
        <dbReference type="PROSITE" id="PS50157"/>
    </source>
</evidence>
<evidence type="ECO:0000256" key="1">
    <source>
        <dbReference type="PROSITE-ProRule" id="PRU00042"/>
    </source>
</evidence>
<dbReference type="PROSITE" id="PS00028">
    <property type="entry name" value="ZINC_FINGER_C2H2_1"/>
    <property type="match status" value="1"/>
</dbReference>
<protein>
    <submittedName>
        <fullName evidence="4">Putative zinc finger transcription factor protein 17</fullName>
    </submittedName>
</protein>
<keyword evidence="1" id="KW-0863">Zinc-finger</keyword>
<feature type="compositionally biased region" description="Polar residues" evidence="2">
    <location>
        <begin position="280"/>
        <end position="291"/>
    </location>
</feature>
<organism evidence="4 5">
    <name type="scientific">Trichonephila clavata</name>
    <name type="common">Joro spider</name>
    <name type="synonym">Nephila clavata</name>
    <dbReference type="NCBI Taxonomy" id="2740835"/>
    <lineage>
        <taxon>Eukaryota</taxon>
        <taxon>Metazoa</taxon>
        <taxon>Ecdysozoa</taxon>
        <taxon>Arthropoda</taxon>
        <taxon>Chelicerata</taxon>
        <taxon>Arachnida</taxon>
        <taxon>Araneae</taxon>
        <taxon>Araneomorphae</taxon>
        <taxon>Entelegynae</taxon>
        <taxon>Araneoidea</taxon>
        <taxon>Nephilidae</taxon>
        <taxon>Trichonephila</taxon>
    </lineage>
</organism>
<evidence type="ECO:0000313" key="4">
    <source>
        <dbReference type="EMBL" id="GFR10714.1"/>
    </source>
</evidence>
<dbReference type="InterPro" id="IPR013087">
    <property type="entry name" value="Znf_C2H2_type"/>
</dbReference>
<keyword evidence="1" id="KW-0479">Metal-binding</keyword>
<dbReference type="PANTHER" id="PTHR33936:SF24">
    <property type="entry name" value="C2H2-TYPE DOMAIN-CONTAINING PROTEIN"/>
    <property type="match status" value="1"/>
</dbReference>
<dbReference type="PANTHER" id="PTHR33936">
    <property type="entry name" value="PROTEIN CBG17840"/>
    <property type="match status" value="1"/>
</dbReference>
<dbReference type="AlphaFoldDB" id="A0A8X6HW33"/>
<name>A0A8X6HW33_TRICU</name>
<reference evidence="4" key="1">
    <citation type="submission" date="2020-07" db="EMBL/GenBank/DDBJ databases">
        <title>Multicomponent nature underlies the extraordinary mechanical properties of spider dragline silk.</title>
        <authorList>
            <person name="Kono N."/>
            <person name="Nakamura H."/>
            <person name="Mori M."/>
            <person name="Yoshida Y."/>
            <person name="Ohtoshi R."/>
            <person name="Malay A.D."/>
            <person name="Moran D.A.P."/>
            <person name="Tomita M."/>
            <person name="Numata K."/>
            <person name="Arakawa K."/>
        </authorList>
    </citation>
    <scope>NUCLEOTIDE SEQUENCE</scope>
</reference>
<evidence type="ECO:0000313" key="5">
    <source>
        <dbReference type="Proteomes" id="UP000887116"/>
    </source>
</evidence>
<feature type="domain" description="C2H2-type" evidence="3">
    <location>
        <begin position="20"/>
        <end position="48"/>
    </location>
</feature>
<dbReference type="Proteomes" id="UP000887116">
    <property type="component" value="Unassembled WGS sequence"/>
</dbReference>
<keyword evidence="5" id="KW-1185">Reference proteome</keyword>
<dbReference type="PROSITE" id="PS50157">
    <property type="entry name" value="ZINC_FINGER_C2H2_2"/>
    <property type="match status" value="1"/>
</dbReference>
<proteinExistence type="predicted"/>
<dbReference type="OrthoDB" id="6488310at2759"/>
<comment type="caution">
    <text evidence="4">The sequence shown here is derived from an EMBL/GenBank/DDBJ whole genome shotgun (WGS) entry which is preliminary data.</text>
</comment>
<sequence>MTEHLIKQLSEKVKVKDGKRLCALCDKKFRTMKDLKEHYKESHEDIQLRHEEHVFNTDEGFKQWKKEEEVRTKSSFVKNGGVRKRKNRQFTYYICNRSGIANIKSERKRNVKAGGSVKCGKTCPAFMKCTREQKEEAIKITVEYQSVHAGHEMQVDKLRLHQEDRRNLAALLEFGVPSTKIIENFQKKGLPTERLGILTKKDLHNVRKSFKLDKTVLPSDKQEESSKCNDDNLYTLSAINKTYTKVKKKHNDNLQILTRARNMTNTSEKMKHNDDNLQISTNAKTTTSTNVRSKHNGDNLQILTSAKNKTNTEERIKCYNNLELLTTAINMISIKEKAKHDDNLQILSNATNSKGKRKNHDLQILASVRNVTNTVERTKCNDNLEILTSAKNTKNTNEKSKHNDHHMQILTSAKNKTNNEERIRCNNDNLQLLTIAINVKKTKERLKHDDNLLILTSAKNMTTEERMKRIDKNLEILIGARNIVNTKEGIAHLDELLQSCTSSLKVSKLGSSLSSVENFPSNKNISQLQQQGEFIPFKKQKLAYVT</sequence>
<feature type="region of interest" description="Disordered" evidence="2">
    <location>
        <begin position="280"/>
        <end position="299"/>
    </location>
</feature>
<dbReference type="EMBL" id="BMAO01006698">
    <property type="protein sequence ID" value="GFR10714.1"/>
    <property type="molecule type" value="Genomic_DNA"/>
</dbReference>
<dbReference type="InterPro" id="IPR052797">
    <property type="entry name" value="RegFact_GeneExpr_CellDeath"/>
</dbReference>
<dbReference type="GO" id="GO:0008270">
    <property type="term" value="F:zinc ion binding"/>
    <property type="evidence" value="ECO:0007669"/>
    <property type="project" value="UniProtKB-KW"/>
</dbReference>
<evidence type="ECO:0000256" key="2">
    <source>
        <dbReference type="SAM" id="MobiDB-lite"/>
    </source>
</evidence>
<gene>
    <name evidence="4" type="primary">X975_02807</name>
    <name evidence="4" type="ORF">TNCT_87931</name>
</gene>
<accession>A0A8X6HW33</accession>
<keyword evidence="1" id="KW-0862">Zinc</keyword>